<dbReference type="InterPro" id="IPR042297">
    <property type="entry name" value="Antirestriction_sf"/>
</dbReference>
<keyword evidence="3" id="KW-1185">Reference proteome</keyword>
<gene>
    <name evidence="2" type="ORF">PSI14_13175</name>
</gene>
<dbReference type="Pfam" id="PF03230">
    <property type="entry name" value="Antirestrict"/>
    <property type="match status" value="1"/>
</dbReference>
<reference evidence="2 3" key="1">
    <citation type="submission" date="2023-02" db="EMBL/GenBank/DDBJ databases">
        <title>Entomopathogenic bacteria.</title>
        <authorList>
            <person name="Machado R.A."/>
        </authorList>
    </citation>
    <scope>NUCLEOTIDE SEQUENCE [LARGE SCALE GENOMIC DNA]</scope>
    <source>
        <strain evidence="2 3">XENO-2</strain>
    </source>
</reference>
<name>A0ABT5LTN2_9GAMM</name>
<dbReference type="RefSeq" id="WP_273576325.1">
    <property type="nucleotide sequence ID" value="NZ_JAQRFN010000017.1"/>
</dbReference>
<protein>
    <submittedName>
        <fullName evidence="2">Antirestriction protein</fullName>
    </submittedName>
</protein>
<sequence length="195" mass="21615">MWYICPPLEADIIFFVDDEGYLIHPGMTPATQRGIRFPSGKVFSVVFKESTMQQNKTRTTVHAVPASELSPFADVFPRSSPLELILLEHTVIKAAVTLCEDYRCDTWQCRKVSDNIAYAVPTRADTYGVKIETTDFNGEVSADTFGLMVTLSVLGYLTALMKQDEVAERFCDLRAYALQHPQAPCIRAALGLAGA</sequence>
<evidence type="ECO:0000256" key="1">
    <source>
        <dbReference type="ARBA" id="ARBA00008618"/>
    </source>
</evidence>
<dbReference type="EMBL" id="JAQRFN010000017">
    <property type="protein sequence ID" value="MDC9597776.1"/>
    <property type="molecule type" value="Genomic_DNA"/>
</dbReference>
<dbReference type="Proteomes" id="UP001220225">
    <property type="component" value="Unassembled WGS sequence"/>
</dbReference>
<organism evidence="2 3">
    <name type="scientific">Xenorhabdus anantnagensis</name>
    <dbReference type="NCBI Taxonomy" id="3025875"/>
    <lineage>
        <taxon>Bacteria</taxon>
        <taxon>Pseudomonadati</taxon>
        <taxon>Pseudomonadota</taxon>
        <taxon>Gammaproteobacteria</taxon>
        <taxon>Enterobacterales</taxon>
        <taxon>Morganellaceae</taxon>
        <taxon>Xenorhabdus</taxon>
    </lineage>
</organism>
<dbReference type="InterPro" id="IPR004914">
    <property type="entry name" value="Antirestrict"/>
</dbReference>
<dbReference type="Gene3D" id="3.30.70.3580">
    <property type="entry name" value="Antirestriction protein"/>
    <property type="match status" value="1"/>
</dbReference>
<accession>A0ABT5LTN2</accession>
<comment type="similarity">
    <text evidence="1">Belongs to the antirestriction protein family.</text>
</comment>
<evidence type="ECO:0000313" key="3">
    <source>
        <dbReference type="Proteomes" id="UP001220225"/>
    </source>
</evidence>
<proteinExistence type="inferred from homology"/>
<comment type="caution">
    <text evidence="2">The sequence shown here is derived from an EMBL/GenBank/DDBJ whole genome shotgun (WGS) entry which is preliminary data.</text>
</comment>
<evidence type="ECO:0000313" key="2">
    <source>
        <dbReference type="EMBL" id="MDC9597776.1"/>
    </source>
</evidence>